<dbReference type="PANTHER" id="PTHR43798:SF31">
    <property type="entry name" value="AB HYDROLASE SUPERFAMILY PROTEIN YCLE"/>
    <property type="match status" value="1"/>
</dbReference>
<dbReference type="GO" id="GO:0016787">
    <property type="term" value="F:hydrolase activity"/>
    <property type="evidence" value="ECO:0007669"/>
    <property type="project" value="UniProtKB-KW"/>
</dbReference>
<evidence type="ECO:0000256" key="1">
    <source>
        <dbReference type="ARBA" id="ARBA00022801"/>
    </source>
</evidence>
<evidence type="ECO:0000313" key="3">
    <source>
        <dbReference type="EMBL" id="NEM97435.1"/>
    </source>
</evidence>
<keyword evidence="1 3" id="KW-0378">Hydrolase</keyword>
<evidence type="ECO:0000259" key="2">
    <source>
        <dbReference type="Pfam" id="PF12697"/>
    </source>
</evidence>
<reference evidence="3 4" key="1">
    <citation type="submission" date="2020-02" db="EMBL/GenBank/DDBJ databases">
        <authorList>
            <person name="Kim M.K."/>
        </authorList>
    </citation>
    <scope>NUCLEOTIDE SEQUENCE [LARGE SCALE GENOMIC DNA]</scope>
    <source>
        <strain evidence="3 4">BT327</strain>
    </source>
</reference>
<accession>A0A6B3LQU1</accession>
<dbReference type="Gene3D" id="3.40.50.1820">
    <property type="entry name" value="alpha/beta hydrolase"/>
    <property type="match status" value="1"/>
</dbReference>
<name>A0A6B3LQU1_9BACT</name>
<keyword evidence="4" id="KW-1185">Reference proteome</keyword>
<dbReference type="Proteomes" id="UP000474777">
    <property type="component" value="Unassembled WGS sequence"/>
</dbReference>
<dbReference type="InterPro" id="IPR050266">
    <property type="entry name" value="AB_hydrolase_sf"/>
</dbReference>
<sequence>MADTNTVLEWRNKGDILIFLHYFGGSVRSWKWVTEKLSDTYRCVALNFPGFGNTPALHPPSIKGFADFVREELDKLELENYSLIGHSMGCKIALQAAADVLEGTVRQLILVAPSPPTIEPMPEKEKKRMLHHPDRQEAETNVANAIKRPLTKEQHDVAIETQLSTDPATWRWWLMEGMAHSIAENLKELQVPITVLASEDDPVILARVIQEQVMNVLKHAKLITTKEVGHLSPLEAPDWVAEQIRKIISQQKHQE</sequence>
<comment type="caution">
    <text evidence="3">The sequence shown here is derived from an EMBL/GenBank/DDBJ whole genome shotgun (WGS) entry which is preliminary data.</text>
</comment>
<gene>
    <name evidence="3" type="ORF">GXP69_06995</name>
</gene>
<dbReference type="InterPro" id="IPR029058">
    <property type="entry name" value="AB_hydrolase_fold"/>
</dbReference>
<protein>
    <submittedName>
        <fullName evidence="3">Alpha/beta hydrolase</fullName>
    </submittedName>
</protein>
<dbReference type="RefSeq" id="WP_163913770.1">
    <property type="nucleotide sequence ID" value="NZ_JAAGWD010000002.1"/>
</dbReference>
<dbReference type="EMBL" id="JAAGWD010000002">
    <property type="protein sequence ID" value="NEM97435.1"/>
    <property type="molecule type" value="Genomic_DNA"/>
</dbReference>
<dbReference type="SUPFAM" id="SSF53474">
    <property type="entry name" value="alpha/beta-Hydrolases"/>
    <property type="match status" value="1"/>
</dbReference>
<dbReference type="PANTHER" id="PTHR43798">
    <property type="entry name" value="MONOACYLGLYCEROL LIPASE"/>
    <property type="match status" value="1"/>
</dbReference>
<dbReference type="GO" id="GO:0016020">
    <property type="term" value="C:membrane"/>
    <property type="evidence" value="ECO:0007669"/>
    <property type="project" value="TreeGrafter"/>
</dbReference>
<organism evidence="3 4">
    <name type="scientific">Pontibacter burrus</name>
    <dbReference type="NCBI Taxonomy" id="2704466"/>
    <lineage>
        <taxon>Bacteria</taxon>
        <taxon>Pseudomonadati</taxon>
        <taxon>Bacteroidota</taxon>
        <taxon>Cytophagia</taxon>
        <taxon>Cytophagales</taxon>
        <taxon>Hymenobacteraceae</taxon>
        <taxon>Pontibacter</taxon>
    </lineage>
</organism>
<dbReference type="AlphaFoldDB" id="A0A6B3LQU1"/>
<proteinExistence type="predicted"/>
<dbReference type="InterPro" id="IPR000073">
    <property type="entry name" value="AB_hydrolase_1"/>
</dbReference>
<dbReference type="Pfam" id="PF12697">
    <property type="entry name" value="Abhydrolase_6"/>
    <property type="match status" value="1"/>
</dbReference>
<evidence type="ECO:0000313" key="4">
    <source>
        <dbReference type="Proteomes" id="UP000474777"/>
    </source>
</evidence>
<feature type="domain" description="AB hydrolase-1" evidence="2">
    <location>
        <begin position="17"/>
        <end position="242"/>
    </location>
</feature>